<evidence type="ECO:0000313" key="4">
    <source>
        <dbReference type="Proteomes" id="UP000807306"/>
    </source>
</evidence>
<comment type="caution">
    <text evidence="3">The sequence shown here is derived from an EMBL/GenBank/DDBJ whole genome shotgun (WGS) entry which is preliminary data.</text>
</comment>
<organism evidence="3 4">
    <name type="scientific">Crepidotus variabilis</name>
    <dbReference type="NCBI Taxonomy" id="179855"/>
    <lineage>
        <taxon>Eukaryota</taxon>
        <taxon>Fungi</taxon>
        <taxon>Dikarya</taxon>
        <taxon>Basidiomycota</taxon>
        <taxon>Agaricomycotina</taxon>
        <taxon>Agaricomycetes</taxon>
        <taxon>Agaricomycetidae</taxon>
        <taxon>Agaricales</taxon>
        <taxon>Agaricineae</taxon>
        <taxon>Crepidotaceae</taxon>
        <taxon>Crepidotus</taxon>
    </lineage>
</organism>
<evidence type="ECO:0000256" key="2">
    <source>
        <dbReference type="ARBA" id="ARBA00023128"/>
    </source>
</evidence>
<evidence type="ECO:0000256" key="1">
    <source>
        <dbReference type="ARBA" id="ARBA00004173"/>
    </source>
</evidence>
<protein>
    <submittedName>
        <fullName evidence="3">Uncharacterized protein</fullName>
    </submittedName>
</protein>
<keyword evidence="4" id="KW-1185">Reference proteome</keyword>
<dbReference type="GO" id="GO:0005739">
    <property type="term" value="C:mitochondrion"/>
    <property type="evidence" value="ECO:0007669"/>
    <property type="project" value="UniProtKB-SubCell"/>
</dbReference>
<dbReference type="AlphaFoldDB" id="A0A9P6JNQ1"/>
<dbReference type="PANTHER" id="PTHR28133">
    <property type="entry name" value="REQUIRED FOR RESPIRATORY GROWTH PROTEIN 7, MITOCHONDRIAL"/>
    <property type="match status" value="1"/>
</dbReference>
<keyword evidence="2" id="KW-0496">Mitochondrion</keyword>
<reference evidence="3" key="1">
    <citation type="submission" date="2020-11" db="EMBL/GenBank/DDBJ databases">
        <authorList>
            <consortium name="DOE Joint Genome Institute"/>
            <person name="Ahrendt S."/>
            <person name="Riley R."/>
            <person name="Andreopoulos W."/>
            <person name="Labutti K."/>
            <person name="Pangilinan J."/>
            <person name="Ruiz-Duenas F.J."/>
            <person name="Barrasa J.M."/>
            <person name="Sanchez-Garcia M."/>
            <person name="Camarero S."/>
            <person name="Miyauchi S."/>
            <person name="Serrano A."/>
            <person name="Linde D."/>
            <person name="Babiker R."/>
            <person name="Drula E."/>
            <person name="Ayuso-Fernandez I."/>
            <person name="Pacheco R."/>
            <person name="Padilla G."/>
            <person name="Ferreira P."/>
            <person name="Barriuso J."/>
            <person name="Kellner H."/>
            <person name="Castanera R."/>
            <person name="Alfaro M."/>
            <person name="Ramirez L."/>
            <person name="Pisabarro A.G."/>
            <person name="Kuo A."/>
            <person name="Tritt A."/>
            <person name="Lipzen A."/>
            <person name="He G."/>
            <person name="Yan M."/>
            <person name="Ng V."/>
            <person name="Cullen D."/>
            <person name="Martin F."/>
            <person name="Rosso M.-N."/>
            <person name="Henrissat B."/>
            <person name="Hibbett D."/>
            <person name="Martinez A.T."/>
            <person name="Grigoriev I.V."/>
        </authorList>
    </citation>
    <scope>NUCLEOTIDE SEQUENCE</scope>
    <source>
        <strain evidence="3">CBS 506.95</strain>
    </source>
</reference>
<comment type="subcellular location">
    <subcellularLocation>
        <location evidence="1">Mitochondrion</location>
    </subcellularLocation>
</comment>
<accession>A0A9P6JNQ1</accession>
<dbReference type="OrthoDB" id="20734at2759"/>
<dbReference type="Proteomes" id="UP000807306">
    <property type="component" value="Unassembled WGS sequence"/>
</dbReference>
<dbReference type="Pfam" id="PF10356">
    <property type="entry name" value="RRG7"/>
    <property type="match status" value="1"/>
</dbReference>
<dbReference type="InterPro" id="IPR018828">
    <property type="entry name" value="RRG7"/>
</dbReference>
<evidence type="ECO:0000313" key="3">
    <source>
        <dbReference type="EMBL" id="KAF9527627.1"/>
    </source>
</evidence>
<gene>
    <name evidence="3" type="ORF">CPB83DRAFT_855740</name>
</gene>
<sequence>MFLSLIRPFSSSSCIFTKRYVSTVHQGVAFERHSLAVLRQAMSMSLKRVGGKEDGGVDLIGWWWLPHNSMEPSTRTLHRRRLRVVGQCKAEKKKMGPNYVRELEGVLYRYMTDPKDRARHISCEETDIRAASALDFEMVALLISQSPFTKSTILRANSSSIPFLLLHLPAQPPETDTNVVSEELGTAWCNSALGGAQGLLEGCMDIRWERNPLGSGGRPAIYWNGSRLPSWLPPVDSELIAA</sequence>
<dbReference type="EMBL" id="MU157859">
    <property type="protein sequence ID" value="KAF9527627.1"/>
    <property type="molecule type" value="Genomic_DNA"/>
</dbReference>
<dbReference type="PANTHER" id="PTHR28133:SF1">
    <property type="entry name" value="REQUIRED FOR RESPIRATORY GROWTH PROTEIN 7, MITOCHONDRIAL"/>
    <property type="match status" value="1"/>
</dbReference>
<proteinExistence type="predicted"/>
<name>A0A9P6JNQ1_9AGAR</name>